<evidence type="ECO:0000256" key="1">
    <source>
        <dbReference type="SAM" id="MobiDB-lite"/>
    </source>
</evidence>
<name>A0A3N0YVL7_ANAGA</name>
<reference evidence="2 3" key="1">
    <citation type="submission" date="2018-10" db="EMBL/GenBank/DDBJ databases">
        <title>Genome assembly for a Yunnan-Guizhou Plateau 3E fish, Anabarilius grahami (Regan), and its evolutionary and genetic applications.</title>
        <authorList>
            <person name="Jiang W."/>
        </authorList>
    </citation>
    <scope>NUCLEOTIDE SEQUENCE [LARGE SCALE GENOMIC DNA]</scope>
    <source>
        <strain evidence="2">AG-KIZ</strain>
        <tissue evidence="2">Muscle</tissue>
    </source>
</reference>
<sequence length="131" mass="14482">MCWFLAAEESCLTHTDSQCPAVAETEADGTGPGLRRGTQGARAARATQESLSRSSRPPPYIYQGWGVNENDGRRNAREGGEEQKKDALIKMTKEQMQVNRLECGPLTWLRSTEVAQQVLRFPVYGLGPQLS</sequence>
<gene>
    <name evidence="2" type="ORF">DPX16_19050</name>
</gene>
<evidence type="ECO:0000313" key="3">
    <source>
        <dbReference type="Proteomes" id="UP000281406"/>
    </source>
</evidence>
<dbReference type="AlphaFoldDB" id="A0A3N0YVL7"/>
<evidence type="ECO:0000313" key="2">
    <source>
        <dbReference type="EMBL" id="ROL50246.1"/>
    </source>
</evidence>
<comment type="caution">
    <text evidence="2">The sequence shown here is derived from an EMBL/GenBank/DDBJ whole genome shotgun (WGS) entry which is preliminary data.</text>
</comment>
<keyword evidence="3" id="KW-1185">Reference proteome</keyword>
<proteinExistence type="predicted"/>
<feature type="region of interest" description="Disordered" evidence="1">
    <location>
        <begin position="23"/>
        <end position="84"/>
    </location>
</feature>
<dbReference type="Proteomes" id="UP000281406">
    <property type="component" value="Unassembled WGS sequence"/>
</dbReference>
<organism evidence="2 3">
    <name type="scientific">Anabarilius grahami</name>
    <name type="common">Kanglang fish</name>
    <name type="synonym">Barilius grahami</name>
    <dbReference type="NCBI Taxonomy" id="495550"/>
    <lineage>
        <taxon>Eukaryota</taxon>
        <taxon>Metazoa</taxon>
        <taxon>Chordata</taxon>
        <taxon>Craniata</taxon>
        <taxon>Vertebrata</taxon>
        <taxon>Euteleostomi</taxon>
        <taxon>Actinopterygii</taxon>
        <taxon>Neopterygii</taxon>
        <taxon>Teleostei</taxon>
        <taxon>Ostariophysi</taxon>
        <taxon>Cypriniformes</taxon>
        <taxon>Xenocyprididae</taxon>
        <taxon>Xenocypridinae</taxon>
        <taxon>Xenocypridinae incertae sedis</taxon>
        <taxon>Anabarilius</taxon>
    </lineage>
</organism>
<feature type="compositionally biased region" description="Basic and acidic residues" evidence="1">
    <location>
        <begin position="70"/>
        <end position="84"/>
    </location>
</feature>
<accession>A0A3N0YVL7</accession>
<protein>
    <submittedName>
        <fullName evidence="2">Uncharacterized protein</fullName>
    </submittedName>
</protein>
<feature type="compositionally biased region" description="Low complexity" evidence="1">
    <location>
        <begin position="35"/>
        <end position="48"/>
    </location>
</feature>
<dbReference type="EMBL" id="RJVU01021200">
    <property type="protein sequence ID" value="ROL50246.1"/>
    <property type="molecule type" value="Genomic_DNA"/>
</dbReference>